<protein>
    <recommendedName>
        <fullName evidence="1">protein-serine/threonine phosphatase</fullName>
        <ecNumber evidence="1">3.1.3.16</ecNumber>
    </recommendedName>
</protein>
<dbReference type="SUPFAM" id="SSF56300">
    <property type="entry name" value="Metallo-dependent phosphatases"/>
    <property type="match status" value="1"/>
</dbReference>
<evidence type="ECO:0000313" key="8">
    <source>
        <dbReference type="Proteomes" id="UP000464378"/>
    </source>
</evidence>
<dbReference type="InterPro" id="IPR004843">
    <property type="entry name" value="Calcineurin-like_PHP"/>
</dbReference>
<dbReference type="AlphaFoldDB" id="A0A6C2YN46"/>
<dbReference type="Pfam" id="PF00149">
    <property type="entry name" value="Metallophos"/>
    <property type="match status" value="1"/>
</dbReference>
<dbReference type="EC" id="3.1.3.16" evidence="1"/>
<organism evidence="7">
    <name type="scientific">Tuwongella immobilis</name>
    <dbReference type="NCBI Taxonomy" id="692036"/>
    <lineage>
        <taxon>Bacteria</taxon>
        <taxon>Pseudomonadati</taxon>
        <taxon>Planctomycetota</taxon>
        <taxon>Planctomycetia</taxon>
        <taxon>Gemmatales</taxon>
        <taxon>Gemmataceae</taxon>
        <taxon>Tuwongella</taxon>
    </lineage>
</organism>
<dbReference type="GO" id="GO:0004722">
    <property type="term" value="F:protein serine/threonine phosphatase activity"/>
    <property type="evidence" value="ECO:0007669"/>
    <property type="project" value="UniProtKB-EC"/>
</dbReference>
<evidence type="ECO:0000256" key="1">
    <source>
        <dbReference type="ARBA" id="ARBA00013081"/>
    </source>
</evidence>
<feature type="domain" description="Calcineurin-like phosphoesterase" evidence="6">
    <location>
        <begin position="37"/>
        <end position="236"/>
    </location>
</feature>
<evidence type="ECO:0000256" key="4">
    <source>
        <dbReference type="ARBA" id="ARBA00022912"/>
    </source>
</evidence>
<dbReference type="RefSeq" id="WP_232056041.1">
    <property type="nucleotide sequence ID" value="NZ_LR593887.1"/>
</dbReference>
<dbReference type="Gene3D" id="3.60.21.10">
    <property type="match status" value="1"/>
</dbReference>
<keyword evidence="8" id="KW-1185">Reference proteome</keyword>
<dbReference type="EMBL" id="LR593887">
    <property type="protein sequence ID" value="VTS01052.1"/>
    <property type="molecule type" value="Genomic_DNA"/>
</dbReference>
<evidence type="ECO:0000313" key="7">
    <source>
        <dbReference type="EMBL" id="VIP02322.1"/>
    </source>
</evidence>
<evidence type="ECO:0000256" key="5">
    <source>
        <dbReference type="ARBA" id="ARBA00023211"/>
    </source>
</evidence>
<keyword evidence="3" id="KW-0378">Hydrolase</keyword>
<reference evidence="7" key="1">
    <citation type="submission" date="2019-04" db="EMBL/GenBank/DDBJ databases">
        <authorList>
            <consortium name="Science for Life Laboratories"/>
        </authorList>
    </citation>
    <scope>NUCLEOTIDE SEQUENCE</scope>
    <source>
        <strain evidence="7">MBLW1</strain>
    </source>
</reference>
<dbReference type="GO" id="GO:0046872">
    <property type="term" value="F:metal ion binding"/>
    <property type="evidence" value="ECO:0007669"/>
    <property type="project" value="UniProtKB-KW"/>
</dbReference>
<keyword evidence="4" id="KW-0904">Protein phosphatase</keyword>
<gene>
    <name evidence="7" type="ORF">GMBLW1_16380</name>
</gene>
<dbReference type="PANTHER" id="PTHR11668:SF300">
    <property type="entry name" value="SERINE_THREONINE-PROTEIN PHOSPHATASE"/>
    <property type="match status" value="1"/>
</dbReference>
<dbReference type="InterPro" id="IPR050341">
    <property type="entry name" value="PP1_catalytic_subunit"/>
</dbReference>
<dbReference type="GO" id="GO:0005737">
    <property type="term" value="C:cytoplasm"/>
    <property type="evidence" value="ECO:0007669"/>
    <property type="project" value="TreeGrafter"/>
</dbReference>
<proteinExistence type="predicted"/>
<dbReference type="InterPro" id="IPR029052">
    <property type="entry name" value="Metallo-depent_PP-like"/>
</dbReference>
<accession>A0A6C2YN46</accession>
<dbReference type="PANTHER" id="PTHR11668">
    <property type="entry name" value="SERINE/THREONINE PROTEIN PHOSPHATASE"/>
    <property type="match status" value="1"/>
</dbReference>
<dbReference type="InParanoid" id="A0A6C2YN46"/>
<evidence type="ECO:0000259" key="6">
    <source>
        <dbReference type="Pfam" id="PF00149"/>
    </source>
</evidence>
<keyword evidence="5" id="KW-0464">Manganese</keyword>
<dbReference type="EMBL" id="LR586016">
    <property type="protein sequence ID" value="VIP02322.1"/>
    <property type="molecule type" value="Genomic_DNA"/>
</dbReference>
<evidence type="ECO:0000256" key="3">
    <source>
        <dbReference type="ARBA" id="ARBA00022801"/>
    </source>
</evidence>
<keyword evidence="2" id="KW-0479">Metal-binding</keyword>
<name>A0A6C2YN46_9BACT</name>
<sequence length="284" mass="31601">MPAPDRLLRTLRQAIEAFRSTPGRKGRLIDLTDVQEVLLVGDLHGQLGTFQLVMERAALGQNPHRHIVFQEVIHGPFRYPTGGDKSHQLVDLCCALKCQYPKQVHYLVGNHELAQWTDRMISKGEEDFNRLFREGVETAYGSAAPEIYRTYQQVFAHLPAALRTPNRIFLSHSLPTAAKMSQFSQAGLEHPEIPLADHQVGGALHSLVWGRDTSQANIEAFLQKVDADLLISGHIACEEGFATPNTKQLIIDSSDRPGAFCLFPTDRPLTQAELVACVQRYGAT</sequence>
<dbReference type="Proteomes" id="UP000464378">
    <property type="component" value="Chromosome"/>
</dbReference>
<dbReference type="KEGG" id="tim:GMBLW1_16380"/>
<evidence type="ECO:0000256" key="2">
    <source>
        <dbReference type="ARBA" id="ARBA00022723"/>
    </source>
</evidence>